<feature type="domain" description="DUF58" evidence="1">
    <location>
        <begin position="57"/>
        <end position="264"/>
    </location>
</feature>
<dbReference type="Gene3D" id="3.40.50.410">
    <property type="entry name" value="von Willebrand factor, type A domain"/>
    <property type="match status" value="1"/>
</dbReference>
<evidence type="ECO:0000313" key="2">
    <source>
        <dbReference type="EMBL" id="KJV37340.1"/>
    </source>
</evidence>
<sequence>MSAVPHVDDPRVRVALPELLALRSRVMRAPAPPVVSRAARSGQRPGRLHGRGMDYAESRVYQAGDDVRRMDWRLTARSGVAHTKLFQEEREGRLLVLLDTNASMRFGTRGRFKSVQAARVAAMAAWYAIRGGDRVGVLAFGGQRQLLRPQGGPRGALALCGALATWDAMPPGTDESLSAALQRAGRLMHGASRVLLVSDGFAVDPAAHGRMLGLVNKAEVRVVAVADPLELAEPPPGRYPFSQGGVHVDIALHGERQRAEFAQALGSGHQRLGALAAQLGLRQRTVDTTADPLDAIVDLLGPGRGR</sequence>
<dbReference type="InterPro" id="IPR036465">
    <property type="entry name" value="vWFA_dom_sf"/>
</dbReference>
<dbReference type="PATRIC" id="fig|345309.4.peg.119"/>
<dbReference type="InterPro" id="IPR002881">
    <property type="entry name" value="DUF58"/>
</dbReference>
<gene>
    <name evidence="2" type="ORF">VI08_00580</name>
</gene>
<evidence type="ECO:0000259" key="1">
    <source>
        <dbReference type="Pfam" id="PF01882"/>
    </source>
</evidence>
<dbReference type="Proteomes" id="UP000033651">
    <property type="component" value="Unassembled WGS sequence"/>
</dbReference>
<reference evidence="2 3" key="1">
    <citation type="submission" date="2015-03" db="EMBL/GenBank/DDBJ databases">
        <title>Draft genome sequence of Luteibacter yeojuensis strain SU11.</title>
        <authorList>
            <person name="Sulaiman J."/>
            <person name="Priya K."/>
            <person name="Chan K.-G."/>
        </authorList>
    </citation>
    <scope>NUCLEOTIDE SEQUENCE [LARGE SCALE GENOMIC DNA]</scope>
    <source>
        <strain evidence="2 3">SU11</strain>
    </source>
</reference>
<keyword evidence="3" id="KW-1185">Reference proteome</keyword>
<comment type="caution">
    <text evidence="2">The sequence shown here is derived from an EMBL/GenBank/DDBJ whole genome shotgun (WGS) entry which is preliminary data.</text>
</comment>
<dbReference type="Pfam" id="PF01882">
    <property type="entry name" value="DUF58"/>
    <property type="match status" value="1"/>
</dbReference>
<dbReference type="AlphaFoldDB" id="A0A0F3L1C4"/>
<dbReference type="PANTHER" id="PTHR33608">
    <property type="entry name" value="BLL2464 PROTEIN"/>
    <property type="match status" value="1"/>
</dbReference>
<protein>
    <recommendedName>
        <fullName evidence="1">DUF58 domain-containing protein</fullName>
    </recommendedName>
</protein>
<dbReference type="RefSeq" id="WP_045827579.1">
    <property type="nucleotide sequence ID" value="NZ_JZRB01000001.1"/>
</dbReference>
<evidence type="ECO:0000313" key="3">
    <source>
        <dbReference type="Proteomes" id="UP000033651"/>
    </source>
</evidence>
<dbReference type="EMBL" id="JZRB01000001">
    <property type="protein sequence ID" value="KJV37340.1"/>
    <property type="molecule type" value="Genomic_DNA"/>
</dbReference>
<name>A0A0F3L1C4_9GAMM</name>
<organism evidence="2 3">
    <name type="scientific">Luteibacter yeojuensis</name>
    <dbReference type="NCBI Taxonomy" id="345309"/>
    <lineage>
        <taxon>Bacteria</taxon>
        <taxon>Pseudomonadati</taxon>
        <taxon>Pseudomonadota</taxon>
        <taxon>Gammaproteobacteria</taxon>
        <taxon>Lysobacterales</taxon>
        <taxon>Rhodanobacteraceae</taxon>
        <taxon>Luteibacter</taxon>
    </lineage>
</organism>
<proteinExistence type="predicted"/>
<dbReference type="SUPFAM" id="SSF53300">
    <property type="entry name" value="vWA-like"/>
    <property type="match status" value="1"/>
</dbReference>
<dbReference type="PANTHER" id="PTHR33608:SF12">
    <property type="entry name" value="DUF58 DOMAIN-CONTAINING PROTEIN"/>
    <property type="match status" value="1"/>
</dbReference>
<accession>A0A0F3L1C4</accession>